<gene>
    <name evidence="2" type="ORF">Daus18300_000279</name>
</gene>
<dbReference type="EMBL" id="JAWRVE010000002">
    <property type="protein sequence ID" value="KAL1883221.1"/>
    <property type="molecule type" value="Genomic_DNA"/>
</dbReference>
<keyword evidence="3" id="KW-1185">Reference proteome</keyword>
<evidence type="ECO:0000313" key="3">
    <source>
        <dbReference type="Proteomes" id="UP001583177"/>
    </source>
</evidence>
<protein>
    <submittedName>
        <fullName evidence="2">Uncharacterized protein</fullName>
    </submittedName>
</protein>
<dbReference type="Proteomes" id="UP001583177">
    <property type="component" value="Unassembled WGS sequence"/>
</dbReference>
<evidence type="ECO:0000313" key="2">
    <source>
        <dbReference type="EMBL" id="KAL1883221.1"/>
    </source>
</evidence>
<comment type="caution">
    <text evidence="2">The sequence shown here is derived from an EMBL/GenBank/DDBJ whole genome shotgun (WGS) entry which is preliminary data.</text>
</comment>
<proteinExistence type="predicted"/>
<accession>A0ABR3Y4J3</accession>
<reference evidence="2 3" key="1">
    <citation type="journal article" date="2024" name="IMA Fungus">
        <title>IMA Genome - F19 : A genome assembly and annotation guide to empower mycologists, including annotated draft genome sequences of Ceratocystis pirilliformis, Diaporthe australafricana, Fusarium ophioides, Paecilomyces lecythidis, and Sporothrix stenoceras.</title>
        <authorList>
            <person name="Aylward J."/>
            <person name="Wilson A.M."/>
            <person name="Visagie C.M."/>
            <person name="Spraker J."/>
            <person name="Barnes I."/>
            <person name="Buitendag C."/>
            <person name="Ceriani C."/>
            <person name="Del Mar Angel L."/>
            <person name="du Plessis D."/>
            <person name="Fuchs T."/>
            <person name="Gasser K."/>
            <person name="Kramer D."/>
            <person name="Li W."/>
            <person name="Munsamy K."/>
            <person name="Piso A."/>
            <person name="Price J.L."/>
            <person name="Sonnekus B."/>
            <person name="Thomas C."/>
            <person name="van der Nest A."/>
            <person name="van Dijk A."/>
            <person name="van Heerden A."/>
            <person name="van Vuuren N."/>
            <person name="Yilmaz N."/>
            <person name="Duong T.A."/>
            <person name="van der Merwe N.A."/>
            <person name="Wingfield M.J."/>
            <person name="Wingfield B.D."/>
        </authorList>
    </citation>
    <scope>NUCLEOTIDE SEQUENCE [LARGE SCALE GENOMIC DNA]</scope>
    <source>
        <strain evidence="2 3">CMW 18300</strain>
    </source>
</reference>
<feature type="region of interest" description="Disordered" evidence="1">
    <location>
        <begin position="25"/>
        <end position="63"/>
    </location>
</feature>
<evidence type="ECO:0000256" key="1">
    <source>
        <dbReference type="SAM" id="MobiDB-lite"/>
    </source>
</evidence>
<organism evidence="2 3">
    <name type="scientific">Diaporthe australafricana</name>
    <dbReference type="NCBI Taxonomy" id="127596"/>
    <lineage>
        <taxon>Eukaryota</taxon>
        <taxon>Fungi</taxon>
        <taxon>Dikarya</taxon>
        <taxon>Ascomycota</taxon>
        <taxon>Pezizomycotina</taxon>
        <taxon>Sordariomycetes</taxon>
        <taxon>Sordariomycetidae</taxon>
        <taxon>Diaporthales</taxon>
        <taxon>Diaporthaceae</taxon>
        <taxon>Diaporthe</taxon>
    </lineage>
</organism>
<feature type="compositionally biased region" description="Basic and acidic residues" evidence="1">
    <location>
        <begin position="25"/>
        <end position="38"/>
    </location>
</feature>
<name>A0ABR3Y4J3_9PEZI</name>
<sequence length="147" mass="16117">MTRSLRIWIPVRQCNIKKNFWAEDDRDEVVGRGQDSRRTGGSLGATEEKTDGAKAASKPVNGSGEEKRLRLLVVERPGGCSAVITERLGYNNNSRSGSPVKPLQTPTLSRCNFEFVDENGMVTGADFWWQSEFVDENGTAVAQAPGV</sequence>